<reference evidence="3 4" key="1">
    <citation type="journal article" date="2014" name="Nat. Genet.">
        <title>Genome and transcriptome of the porcine whipworm Trichuris suis.</title>
        <authorList>
            <person name="Jex A.R."/>
            <person name="Nejsum P."/>
            <person name="Schwarz E.M."/>
            <person name="Hu L."/>
            <person name="Young N.D."/>
            <person name="Hall R.S."/>
            <person name="Korhonen P.K."/>
            <person name="Liao S."/>
            <person name="Thamsborg S."/>
            <person name="Xia J."/>
            <person name="Xu P."/>
            <person name="Wang S."/>
            <person name="Scheerlinck J.P."/>
            <person name="Hofmann A."/>
            <person name="Sternberg P.W."/>
            <person name="Wang J."/>
            <person name="Gasser R.B."/>
        </authorList>
    </citation>
    <scope>NUCLEOTIDE SEQUENCE [LARGE SCALE GENOMIC DNA]</scope>
    <source>
        <strain evidence="3">DCEP-RM93F</strain>
        <strain evidence="2">DCEP-RM93M</strain>
    </source>
</reference>
<feature type="compositionally biased region" description="Basic and acidic residues" evidence="1">
    <location>
        <begin position="15"/>
        <end position="28"/>
    </location>
</feature>
<accession>A0A085N2U5</accession>
<feature type="region of interest" description="Disordered" evidence="1">
    <location>
        <begin position="71"/>
        <end position="93"/>
    </location>
</feature>
<proteinExistence type="predicted"/>
<dbReference type="Proteomes" id="UP000030764">
    <property type="component" value="Unassembled WGS sequence"/>
</dbReference>
<sequence length="93" mass="10806">MVRSLKVGTPNGRNTENRNSDGGNTERSKYRKSRCRLFKMLKVKIPNGGNVEQSKYRRTKFRMPEILNRVGPRYPRSSYSRIPYSTVSPKDNP</sequence>
<dbReference type="AlphaFoldDB" id="A0A085N2U5"/>
<dbReference type="EMBL" id="KL367566">
    <property type="protein sequence ID" value="KFD63791.1"/>
    <property type="molecule type" value="Genomic_DNA"/>
</dbReference>
<evidence type="ECO:0000256" key="1">
    <source>
        <dbReference type="SAM" id="MobiDB-lite"/>
    </source>
</evidence>
<dbReference type="Proteomes" id="UP000030758">
    <property type="component" value="Unassembled WGS sequence"/>
</dbReference>
<evidence type="ECO:0000313" key="2">
    <source>
        <dbReference type="EMBL" id="KFD56332.1"/>
    </source>
</evidence>
<gene>
    <name evidence="2" type="ORF">M513_02787</name>
    <name evidence="3" type="ORF">M514_02787</name>
</gene>
<feature type="region of interest" description="Disordered" evidence="1">
    <location>
        <begin position="1"/>
        <end position="33"/>
    </location>
</feature>
<name>A0A085N2U5_9BILA</name>
<feature type="compositionally biased region" description="Low complexity" evidence="1">
    <location>
        <begin position="72"/>
        <end position="85"/>
    </location>
</feature>
<evidence type="ECO:0000313" key="4">
    <source>
        <dbReference type="Proteomes" id="UP000030764"/>
    </source>
</evidence>
<evidence type="ECO:0000313" key="3">
    <source>
        <dbReference type="EMBL" id="KFD63791.1"/>
    </source>
</evidence>
<dbReference type="EMBL" id="KL363194">
    <property type="protein sequence ID" value="KFD56332.1"/>
    <property type="molecule type" value="Genomic_DNA"/>
</dbReference>
<organism evidence="3">
    <name type="scientific">Trichuris suis</name>
    <name type="common">pig whipworm</name>
    <dbReference type="NCBI Taxonomy" id="68888"/>
    <lineage>
        <taxon>Eukaryota</taxon>
        <taxon>Metazoa</taxon>
        <taxon>Ecdysozoa</taxon>
        <taxon>Nematoda</taxon>
        <taxon>Enoplea</taxon>
        <taxon>Dorylaimia</taxon>
        <taxon>Trichinellida</taxon>
        <taxon>Trichuridae</taxon>
        <taxon>Trichuris</taxon>
    </lineage>
</organism>
<keyword evidence="4" id="KW-1185">Reference proteome</keyword>
<protein>
    <submittedName>
        <fullName evidence="3">Uncharacterized protein</fullName>
    </submittedName>
</protein>